<comment type="caution">
    <text evidence="6">The sequence shown here is derived from an EMBL/GenBank/DDBJ whole genome shotgun (WGS) entry which is preliminary data.</text>
</comment>
<dbReference type="InterPro" id="IPR001647">
    <property type="entry name" value="HTH_TetR"/>
</dbReference>
<dbReference type="GO" id="GO:0003677">
    <property type="term" value="F:DNA binding"/>
    <property type="evidence" value="ECO:0007669"/>
    <property type="project" value="UniProtKB-UniRule"/>
</dbReference>
<evidence type="ECO:0000256" key="2">
    <source>
        <dbReference type="ARBA" id="ARBA00023125"/>
    </source>
</evidence>
<dbReference type="Proteomes" id="UP000265955">
    <property type="component" value="Unassembled WGS sequence"/>
</dbReference>
<protein>
    <submittedName>
        <fullName evidence="6">TetR/AcrR family transcriptional regulator</fullName>
    </submittedName>
</protein>
<dbReference type="Pfam" id="PF00440">
    <property type="entry name" value="TetR_N"/>
    <property type="match status" value="1"/>
</dbReference>
<dbReference type="RefSeq" id="WP_119768482.1">
    <property type="nucleotide sequence ID" value="NZ_QYUO01000001.1"/>
</dbReference>
<evidence type="ECO:0000313" key="6">
    <source>
        <dbReference type="EMBL" id="RJF98531.1"/>
    </source>
</evidence>
<proteinExistence type="predicted"/>
<name>A0A3A3FWJ2_9BURK</name>
<dbReference type="AlphaFoldDB" id="A0A3A3FWJ2"/>
<dbReference type="SUPFAM" id="SSF46689">
    <property type="entry name" value="Homeodomain-like"/>
    <property type="match status" value="1"/>
</dbReference>
<reference evidence="7" key="1">
    <citation type="submission" date="2018-09" db="EMBL/GenBank/DDBJ databases">
        <authorList>
            <person name="Zhu H."/>
        </authorList>
    </citation>
    <scope>NUCLEOTIDE SEQUENCE [LARGE SCALE GENOMIC DNA]</scope>
    <source>
        <strain evidence="7">K1R23-30</strain>
    </source>
</reference>
<organism evidence="6 7">
    <name type="scientific">Noviherbaspirillum saxi</name>
    <dbReference type="NCBI Taxonomy" id="2320863"/>
    <lineage>
        <taxon>Bacteria</taxon>
        <taxon>Pseudomonadati</taxon>
        <taxon>Pseudomonadota</taxon>
        <taxon>Betaproteobacteria</taxon>
        <taxon>Burkholderiales</taxon>
        <taxon>Oxalobacteraceae</taxon>
        <taxon>Noviherbaspirillum</taxon>
    </lineage>
</organism>
<dbReference type="EMBL" id="QYUO01000001">
    <property type="protein sequence ID" value="RJF98531.1"/>
    <property type="molecule type" value="Genomic_DNA"/>
</dbReference>
<dbReference type="PANTHER" id="PTHR47506:SF6">
    <property type="entry name" value="HTH-TYPE TRANSCRIPTIONAL REPRESSOR NEMR"/>
    <property type="match status" value="1"/>
</dbReference>
<dbReference type="PANTHER" id="PTHR47506">
    <property type="entry name" value="TRANSCRIPTIONAL REGULATORY PROTEIN"/>
    <property type="match status" value="1"/>
</dbReference>
<feature type="domain" description="HTH tetR-type" evidence="5">
    <location>
        <begin position="5"/>
        <end position="65"/>
    </location>
</feature>
<dbReference type="InterPro" id="IPR011075">
    <property type="entry name" value="TetR_C"/>
</dbReference>
<dbReference type="SUPFAM" id="SSF48498">
    <property type="entry name" value="Tetracyclin repressor-like, C-terminal domain"/>
    <property type="match status" value="1"/>
</dbReference>
<dbReference type="InterPro" id="IPR036271">
    <property type="entry name" value="Tet_transcr_reg_TetR-rel_C_sf"/>
</dbReference>
<gene>
    <name evidence="6" type="ORF">D3871_08425</name>
</gene>
<sequence length="217" mass="23534">MGKGTNTRAAILEQAIHIACHDGLERVTIGSLADQLGMSKSGVHVHFGSHAKLQLEVVKAYACKFEAAVMLPALSSPAGLPRLHTILAHWIRHLSSAEGRDALCINCAAELEGPATEVREELVSLVRSSRAMLETCVRQAVKLGQLAANADDCQLAHELHGMMLLLHHDTRFMRQREAAVRTDKAVRRLLEGFCSSAVKDSSPRSCETQAVLATLID</sequence>
<dbReference type="Gene3D" id="1.10.10.60">
    <property type="entry name" value="Homeodomain-like"/>
    <property type="match status" value="1"/>
</dbReference>
<evidence type="ECO:0000313" key="7">
    <source>
        <dbReference type="Proteomes" id="UP000265955"/>
    </source>
</evidence>
<feature type="DNA-binding region" description="H-T-H motif" evidence="4">
    <location>
        <begin position="28"/>
        <end position="47"/>
    </location>
</feature>
<evidence type="ECO:0000259" key="5">
    <source>
        <dbReference type="PROSITE" id="PS50977"/>
    </source>
</evidence>
<dbReference type="OrthoDB" id="326421at2"/>
<evidence type="ECO:0000256" key="3">
    <source>
        <dbReference type="ARBA" id="ARBA00023163"/>
    </source>
</evidence>
<evidence type="ECO:0000256" key="4">
    <source>
        <dbReference type="PROSITE-ProRule" id="PRU00335"/>
    </source>
</evidence>
<evidence type="ECO:0000256" key="1">
    <source>
        <dbReference type="ARBA" id="ARBA00023015"/>
    </source>
</evidence>
<keyword evidence="2 4" id="KW-0238">DNA-binding</keyword>
<keyword evidence="1" id="KW-0805">Transcription regulation</keyword>
<dbReference type="Gene3D" id="1.10.357.10">
    <property type="entry name" value="Tetracycline Repressor, domain 2"/>
    <property type="match status" value="1"/>
</dbReference>
<dbReference type="Pfam" id="PF16925">
    <property type="entry name" value="TetR_C_13"/>
    <property type="match status" value="1"/>
</dbReference>
<accession>A0A3A3FWJ2</accession>
<dbReference type="PROSITE" id="PS50977">
    <property type="entry name" value="HTH_TETR_2"/>
    <property type="match status" value="1"/>
</dbReference>
<keyword evidence="3" id="KW-0804">Transcription</keyword>
<dbReference type="InterPro" id="IPR009057">
    <property type="entry name" value="Homeodomain-like_sf"/>
</dbReference>
<keyword evidence="7" id="KW-1185">Reference proteome</keyword>